<evidence type="ECO:0000313" key="3">
    <source>
        <dbReference type="Proteomes" id="UP000319817"/>
    </source>
</evidence>
<evidence type="ECO:0000313" key="2">
    <source>
        <dbReference type="EMBL" id="QDT10884.1"/>
    </source>
</evidence>
<feature type="region of interest" description="Disordered" evidence="1">
    <location>
        <begin position="1"/>
        <end position="36"/>
    </location>
</feature>
<keyword evidence="3" id="KW-1185">Reference proteome</keyword>
<dbReference type="AlphaFoldDB" id="A0A517NUT6"/>
<gene>
    <name evidence="2" type="ORF">K239x_28750</name>
</gene>
<dbReference type="Proteomes" id="UP000319817">
    <property type="component" value="Chromosome"/>
</dbReference>
<organism evidence="2 3">
    <name type="scientific">Stieleria marina</name>
    <dbReference type="NCBI Taxonomy" id="1930275"/>
    <lineage>
        <taxon>Bacteria</taxon>
        <taxon>Pseudomonadati</taxon>
        <taxon>Planctomycetota</taxon>
        <taxon>Planctomycetia</taxon>
        <taxon>Pirellulales</taxon>
        <taxon>Pirellulaceae</taxon>
        <taxon>Stieleria</taxon>
    </lineage>
</organism>
<reference evidence="2 3" key="1">
    <citation type="submission" date="2019-02" db="EMBL/GenBank/DDBJ databases">
        <title>Deep-cultivation of Planctomycetes and their phenomic and genomic characterization uncovers novel biology.</title>
        <authorList>
            <person name="Wiegand S."/>
            <person name="Jogler M."/>
            <person name="Boedeker C."/>
            <person name="Pinto D."/>
            <person name="Vollmers J."/>
            <person name="Rivas-Marin E."/>
            <person name="Kohn T."/>
            <person name="Peeters S.H."/>
            <person name="Heuer A."/>
            <person name="Rast P."/>
            <person name="Oberbeckmann S."/>
            <person name="Bunk B."/>
            <person name="Jeske O."/>
            <person name="Meyerdierks A."/>
            <person name="Storesund J.E."/>
            <person name="Kallscheuer N."/>
            <person name="Luecker S."/>
            <person name="Lage O.M."/>
            <person name="Pohl T."/>
            <person name="Merkel B.J."/>
            <person name="Hornburger P."/>
            <person name="Mueller R.-W."/>
            <person name="Bruemmer F."/>
            <person name="Labrenz M."/>
            <person name="Spormann A.M."/>
            <person name="Op den Camp H."/>
            <person name="Overmann J."/>
            <person name="Amann R."/>
            <person name="Jetten M.S.M."/>
            <person name="Mascher T."/>
            <person name="Medema M.H."/>
            <person name="Devos D.P."/>
            <person name="Kaster A.-K."/>
            <person name="Ovreas L."/>
            <person name="Rohde M."/>
            <person name="Galperin M.Y."/>
            <person name="Jogler C."/>
        </authorList>
    </citation>
    <scope>NUCLEOTIDE SEQUENCE [LARGE SCALE GENOMIC DNA]</scope>
    <source>
        <strain evidence="2 3">K23_9</strain>
    </source>
</reference>
<sequence length="36" mass="3861">MYAMSASVKNWTPVEPAGESEVSLQNGEAHLIDDAL</sequence>
<evidence type="ECO:0000256" key="1">
    <source>
        <dbReference type="SAM" id="MobiDB-lite"/>
    </source>
</evidence>
<protein>
    <submittedName>
        <fullName evidence="2">Uncharacterized protein</fullName>
    </submittedName>
</protein>
<accession>A0A517NUT6</accession>
<proteinExistence type="predicted"/>
<dbReference type="EMBL" id="CP036526">
    <property type="protein sequence ID" value="QDT10884.1"/>
    <property type="molecule type" value="Genomic_DNA"/>
</dbReference>
<name>A0A517NUT6_9BACT</name>